<feature type="domain" description="Fibronectin type-III" evidence="25">
    <location>
        <begin position="3544"/>
        <end position="3636"/>
    </location>
</feature>
<feature type="region of interest" description="Disordered" evidence="22">
    <location>
        <begin position="1180"/>
        <end position="1210"/>
    </location>
</feature>
<feature type="domain" description="Fibronectin type-III" evidence="25">
    <location>
        <begin position="2463"/>
        <end position="2556"/>
    </location>
</feature>
<dbReference type="GO" id="GO:0005516">
    <property type="term" value="F:calmodulin binding"/>
    <property type="evidence" value="ECO:0007669"/>
    <property type="project" value="UniProtKB-KW"/>
</dbReference>
<feature type="domain" description="Fibronectin type-III" evidence="25">
    <location>
        <begin position="4727"/>
        <end position="4820"/>
    </location>
</feature>
<dbReference type="FunFam" id="2.60.40.10:FF:000504">
    <property type="entry name" value="Bent, isoform J"/>
    <property type="match status" value="1"/>
</dbReference>
<feature type="domain" description="Ig-like" evidence="24">
    <location>
        <begin position="5226"/>
        <end position="5316"/>
    </location>
</feature>
<dbReference type="InterPro" id="IPR011009">
    <property type="entry name" value="Kinase-like_dom_sf"/>
</dbReference>
<dbReference type="EC" id="2.7.11.1" evidence="4"/>
<dbReference type="SMART" id="SM00408">
    <property type="entry name" value="IGc2"/>
    <property type="match status" value="20"/>
</dbReference>
<dbReference type="GO" id="GO:0045214">
    <property type="term" value="P:sarcomere organization"/>
    <property type="evidence" value="ECO:0007669"/>
    <property type="project" value="TreeGrafter"/>
</dbReference>
<dbReference type="InterPro" id="IPR000719">
    <property type="entry name" value="Prot_kinase_dom"/>
</dbReference>
<dbReference type="InterPro" id="IPR003599">
    <property type="entry name" value="Ig_sub"/>
</dbReference>
<comment type="similarity">
    <text evidence="3">Belongs to the protein kinase superfamily. CAMK Ser/Thr protein kinase family.</text>
</comment>
<feature type="domain" description="Fibronectin type-III" evidence="25">
    <location>
        <begin position="4230"/>
        <end position="4324"/>
    </location>
</feature>
<feature type="domain" description="Fibronectin type-III" evidence="25">
    <location>
        <begin position="5807"/>
        <end position="5900"/>
    </location>
</feature>
<evidence type="ECO:0000256" key="14">
    <source>
        <dbReference type="ARBA" id="ARBA00022840"/>
    </source>
</evidence>
<feature type="domain" description="Ig-like" evidence="24">
    <location>
        <begin position="1975"/>
        <end position="2064"/>
    </location>
</feature>
<feature type="domain" description="Fibronectin type-III" evidence="25">
    <location>
        <begin position="4039"/>
        <end position="4133"/>
    </location>
</feature>
<evidence type="ECO:0000256" key="12">
    <source>
        <dbReference type="ARBA" id="ARBA00022777"/>
    </source>
</evidence>
<feature type="compositionally biased region" description="Low complexity" evidence="22">
    <location>
        <begin position="419"/>
        <end position="430"/>
    </location>
</feature>
<evidence type="ECO:0000256" key="18">
    <source>
        <dbReference type="ARBA" id="ARBA00023319"/>
    </source>
</evidence>
<feature type="domain" description="Ig-like" evidence="24">
    <location>
        <begin position="911"/>
        <end position="974"/>
    </location>
</feature>
<dbReference type="FunFam" id="2.60.40.10:FF:000147">
    <property type="entry name" value="Myosin light chain kinase"/>
    <property type="match status" value="1"/>
</dbReference>
<evidence type="ECO:0000259" key="24">
    <source>
        <dbReference type="PROSITE" id="PS50835"/>
    </source>
</evidence>
<feature type="domain" description="Fibronectin type-III" evidence="25">
    <location>
        <begin position="2169"/>
        <end position="2265"/>
    </location>
</feature>
<dbReference type="InterPro" id="IPR013783">
    <property type="entry name" value="Ig-like_fold"/>
</dbReference>
<dbReference type="GO" id="GO:0031430">
    <property type="term" value="C:M band"/>
    <property type="evidence" value="ECO:0007669"/>
    <property type="project" value="TreeGrafter"/>
</dbReference>
<feature type="region of interest" description="Disordered" evidence="22">
    <location>
        <begin position="2438"/>
        <end position="2474"/>
    </location>
</feature>
<dbReference type="GeneID" id="9939300"/>
<feature type="domain" description="Ig-like" evidence="24">
    <location>
        <begin position="2269"/>
        <end position="2356"/>
    </location>
</feature>
<feature type="domain" description="Ig-like" evidence="24">
    <location>
        <begin position="112"/>
        <end position="205"/>
    </location>
</feature>
<dbReference type="Pfam" id="PF07679">
    <property type="entry name" value="I-set"/>
    <property type="match status" value="25"/>
</dbReference>
<feature type="compositionally biased region" description="Basic and acidic residues" evidence="22">
    <location>
        <begin position="379"/>
        <end position="392"/>
    </location>
</feature>
<feature type="compositionally biased region" description="Basic and acidic residues" evidence="22">
    <location>
        <begin position="211"/>
        <end position="226"/>
    </location>
</feature>
<feature type="domain" description="Fibronectin type-III" evidence="25">
    <location>
        <begin position="1480"/>
        <end position="1576"/>
    </location>
</feature>
<evidence type="ECO:0000313" key="26">
    <source>
        <dbReference type="EMBL" id="EJD75717.1"/>
    </source>
</evidence>
<dbReference type="PROSITE" id="PS00107">
    <property type="entry name" value="PROTEIN_KINASE_ATP"/>
    <property type="match status" value="1"/>
</dbReference>
<dbReference type="RefSeq" id="XP_020306561.1">
    <property type="nucleotide sequence ID" value="XM_020449852.1"/>
</dbReference>
<dbReference type="GO" id="GO:0040017">
    <property type="term" value="P:positive regulation of locomotion"/>
    <property type="evidence" value="ECO:0007669"/>
    <property type="project" value="EnsemblMetazoa"/>
</dbReference>
<feature type="domain" description="Ig-like" evidence="24">
    <location>
        <begin position="5709"/>
        <end position="5800"/>
    </location>
</feature>
<dbReference type="PANTHER" id="PTHR13817">
    <property type="entry name" value="TITIN"/>
    <property type="match status" value="1"/>
</dbReference>
<feature type="domain" description="Fibronectin type-III" evidence="25">
    <location>
        <begin position="1876"/>
        <end position="1971"/>
    </location>
</feature>
<keyword evidence="14 21" id="KW-0067">ATP-binding</keyword>
<dbReference type="FunFam" id="2.60.40.10:FF:000425">
    <property type="entry name" value="Myosin light chain kinase"/>
    <property type="match status" value="1"/>
</dbReference>
<dbReference type="FunFam" id="2.60.40.10:FF:002083">
    <property type="entry name" value="Protein CBR-UNC-22"/>
    <property type="match status" value="2"/>
</dbReference>
<feature type="domain" description="Fibronectin type-III" evidence="25">
    <location>
        <begin position="2658"/>
        <end position="2754"/>
    </location>
</feature>
<gene>
    <name evidence="26" type="ORF">LOAG_17189</name>
</gene>
<dbReference type="InterPro" id="IPR050964">
    <property type="entry name" value="Striated_Muscle_Regulatory"/>
</dbReference>
<feature type="domain" description="Ig-like" evidence="24">
    <location>
        <begin position="3153"/>
        <end position="3243"/>
    </location>
</feature>
<dbReference type="GO" id="GO:0051782">
    <property type="term" value="P:negative regulation of cell division"/>
    <property type="evidence" value="ECO:0007669"/>
    <property type="project" value="EnsemblMetazoa"/>
</dbReference>
<feature type="compositionally biased region" description="Basic and acidic residues" evidence="22">
    <location>
        <begin position="246"/>
        <end position="263"/>
    </location>
</feature>
<dbReference type="SMART" id="SM00409">
    <property type="entry name" value="IG"/>
    <property type="match status" value="29"/>
</dbReference>
<dbReference type="GO" id="GO:0046872">
    <property type="term" value="F:metal ion binding"/>
    <property type="evidence" value="ECO:0007669"/>
    <property type="project" value="UniProtKB-KW"/>
</dbReference>
<dbReference type="FunCoup" id="A0A1S0ULJ7">
    <property type="interactions" value="22"/>
</dbReference>
<feature type="domain" description="Fibronectin type-III" evidence="25">
    <location>
        <begin position="3349"/>
        <end position="3443"/>
    </location>
</feature>
<dbReference type="FunFam" id="3.30.200.20:FF:000249">
    <property type="entry name" value="twitchin isoform X2"/>
    <property type="match status" value="1"/>
</dbReference>
<feature type="compositionally biased region" description="Basic residues" evidence="22">
    <location>
        <begin position="316"/>
        <end position="329"/>
    </location>
</feature>
<dbReference type="FunFam" id="2.60.40.10:FF:000003">
    <property type="entry name" value="Titin isoform E"/>
    <property type="match status" value="3"/>
</dbReference>
<dbReference type="Pfam" id="PF00069">
    <property type="entry name" value="Pkinase"/>
    <property type="match status" value="1"/>
</dbReference>
<evidence type="ECO:0000256" key="2">
    <source>
        <dbReference type="ARBA" id="ARBA00004204"/>
    </source>
</evidence>
<feature type="domain" description="Ig-like" evidence="24">
    <location>
        <begin position="6401"/>
        <end position="6488"/>
    </location>
</feature>
<feature type="domain" description="Ig-like" evidence="24">
    <location>
        <begin position="6551"/>
        <end position="6639"/>
    </location>
</feature>
<feature type="compositionally biased region" description="Basic and acidic residues" evidence="22">
    <location>
        <begin position="443"/>
        <end position="483"/>
    </location>
</feature>
<dbReference type="SMART" id="SM00220">
    <property type="entry name" value="S_TKc"/>
    <property type="match status" value="1"/>
</dbReference>
<dbReference type="PROSITE" id="PS50835">
    <property type="entry name" value="IG_LIKE"/>
    <property type="match status" value="20"/>
</dbReference>
<feature type="domain" description="Ig-like" evidence="24">
    <location>
        <begin position="4825"/>
        <end position="4914"/>
    </location>
</feature>
<feature type="region of interest" description="Disordered" evidence="22">
    <location>
        <begin position="689"/>
        <end position="716"/>
    </location>
</feature>
<dbReference type="PROSITE" id="PS00108">
    <property type="entry name" value="PROTEIN_KINASE_ST"/>
    <property type="match status" value="1"/>
</dbReference>
<dbReference type="Gene3D" id="1.10.510.10">
    <property type="entry name" value="Transferase(Phosphotransferase) domain 1"/>
    <property type="match status" value="1"/>
</dbReference>
<feature type="domain" description="Fibronectin type-III" evidence="25">
    <location>
        <begin position="5416"/>
        <end position="5510"/>
    </location>
</feature>
<keyword evidence="17" id="KW-1015">Disulfide bond</keyword>
<dbReference type="CDD" id="cd00096">
    <property type="entry name" value="Ig"/>
    <property type="match status" value="2"/>
</dbReference>
<dbReference type="InterPro" id="IPR003961">
    <property type="entry name" value="FN3_dom"/>
</dbReference>
<feature type="domain" description="Ig-like" evidence="24">
    <location>
        <begin position="2561"/>
        <end position="2651"/>
    </location>
</feature>
<feature type="region of interest" description="Disordered" evidence="22">
    <location>
        <begin position="6519"/>
        <end position="6548"/>
    </location>
</feature>
<feature type="domain" description="Ig-like" evidence="24">
    <location>
        <begin position="3447"/>
        <end position="3536"/>
    </location>
</feature>
<feature type="domain" description="Protein kinase" evidence="23">
    <location>
        <begin position="5953"/>
        <end position="6208"/>
    </location>
</feature>
<dbReference type="SUPFAM" id="SSF49265">
    <property type="entry name" value="Fibronectin type III"/>
    <property type="match status" value="18"/>
</dbReference>
<dbReference type="FunFam" id="2.60.40.10:FF:000056">
    <property type="entry name" value="twitchin isoform X4"/>
    <property type="match status" value="11"/>
</dbReference>
<dbReference type="GO" id="GO:0008344">
    <property type="term" value="P:adult locomotory behavior"/>
    <property type="evidence" value="ECO:0007669"/>
    <property type="project" value="EnsemblMetazoa"/>
</dbReference>
<dbReference type="PROSITE" id="PS50853">
    <property type="entry name" value="FN3"/>
    <property type="match status" value="32"/>
</dbReference>
<feature type="region of interest" description="Disordered" evidence="22">
    <location>
        <begin position="209"/>
        <end position="497"/>
    </location>
</feature>
<evidence type="ECO:0000256" key="8">
    <source>
        <dbReference type="ARBA" id="ARBA00022679"/>
    </source>
</evidence>
<dbReference type="PANTHER" id="PTHR13817:SF151">
    <property type="entry name" value="TITIN"/>
    <property type="match status" value="1"/>
</dbReference>
<evidence type="ECO:0000256" key="4">
    <source>
        <dbReference type="ARBA" id="ARBA00012513"/>
    </source>
</evidence>
<dbReference type="InterPro" id="IPR013098">
    <property type="entry name" value="Ig_I-set"/>
</dbReference>
<keyword evidence="9" id="KW-0479">Metal-binding</keyword>
<keyword evidence="5" id="KW-0963">Cytoplasm</keyword>
<dbReference type="FunFam" id="2.60.40.10:FF:000127">
    <property type="entry name" value="titin isoform X1"/>
    <property type="match status" value="3"/>
</dbReference>
<keyword evidence="15" id="KW-0460">Magnesium</keyword>
<comment type="catalytic activity">
    <reaction evidence="20">
        <text>L-seryl-[protein] + ATP = O-phospho-L-seryl-[protein] + ADP + H(+)</text>
        <dbReference type="Rhea" id="RHEA:17989"/>
        <dbReference type="Rhea" id="RHEA-COMP:9863"/>
        <dbReference type="Rhea" id="RHEA-COMP:11604"/>
        <dbReference type="ChEBI" id="CHEBI:15378"/>
        <dbReference type="ChEBI" id="CHEBI:29999"/>
        <dbReference type="ChEBI" id="CHEBI:30616"/>
        <dbReference type="ChEBI" id="CHEBI:83421"/>
        <dbReference type="ChEBI" id="CHEBI:456216"/>
        <dbReference type="EC" id="2.7.11.1"/>
    </reaction>
</comment>
<keyword evidence="13" id="KW-0106">Calcium</keyword>
<dbReference type="GO" id="GO:0005524">
    <property type="term" value="F:ATP binding"/>
    <property type="evidence" value="ECO:0007669"/>
    <property type="project" value="UniProtKB-UniRule"/>
</dbReference>
<dbReference type="OrthoDB" id="504170at2759"/>
<keyword evidence="7" id="KW-0597">Phosphoprotein</keyword>
<feature type="domain" description="Fibronectin type-III" evidence="25">
    <location>
        <begin position="3740"/>
        <end position="3835"/>
    </location>
</feature>
<feature type="binding site" evidence="21">
    <location>
        <position position="5982"/>
    </location>
    <ligand>
        <name>ATP</name>
        <dbReference type="ChEBI" id="CHEBI:30616"/>
    </ligand>
</feature>
<evidence type="ECO:0000256" key="15">
    <source>
        <dbReference type="ARBA" id="ARBA00022842"/>
    </source>
</evidence>
<evidence type="ECO:0000256" key="11">
    <source>
        <dbReference type="ARBA" id="ARBA00022741"/>
    </source>
</evidence>
<feature type="domain" description="Fibronectin type-III" evidence="25">
    <location>
        <begin position="2364"/>
        <end position="2457"/>
    </location>
</feature>
<dbReference type="FunFam" id="2.60.40.10:FF:000031">
    <property type="entry name" value="Myosin-binding protein C, slow type"/>
    <property type="match status" value="5"/>
</dbReference>
<dbReference type="InterPro" id="IPR008271">
    <property type="entry name" value="Ser/Thr_kinase_AS"/>
</dbReference>
<feature type="domain" description="Fibronectin type-III" evidence="25">
    <location>
        <begin position="3642"/>
        <end position="3736"/>
    </location>
</feature>
<feature type="compositionally biased region" description="Basic and acidic residues" evidence="22">
    <location>
        <begin position="2450"/>
        <end position="2474"/>
    </location>
</feature>
<keyword evidence="11 21" id="KW-0547">Nucleotide-binding</keyword>
<feature type="domain" description="Ig-like" evidence="24">
    <location>
        <begin position="5"/>
        <end position="97"/>
    </location>
</feature>
<dbReference type="Gene3D" id="2.60.40.10">
    <property type="entry name" value="Immunoglobulins"/>
    <property type="match status" value="61"/>
</dbReference>
<feature type="domain" description="Ig-like" evidence="24">
    <location>
        <begin position="6277"/>
        <end position="6362"/>
    </location>
</feature>
<dbReference type="CTD" id="9939300"/>
<evidence type="ECO:0000256" key="3">
    <source>
        <dbReference type="ARBA" id="ARBA00006692"/>
    </source>
</evidence>
<dbReference type="FunFam" id="2.60.40.10:FF:000107">
    <property type="entry name" value="Myosin, light chain kinase a"/>
    <property type="match status" value="3"/>
</dbReference>
<dbReference type="InterPro" id="IPR007110">
    <property type="entry name" value="Ig-like_dom"/>
</dbReference>
<feature type="domain" description="Fibronectin type-III" evidence="25">
    <location>
        <begin position="3251"/>
        <end position="3343"/>
    </location>
</feature>
<feature type="domain" description="Ig-like" evidence="24">
    <location>
        <begin position="583"/>
        <end position="676"/>
    </location>
</feature>
<evidence type="ECO:0000256" key="9">
    <source>
        <dbReference type="ARBA" id="ARBA00022723"/>
    </source>
</evidence>
<comment type="catalytic activity">
    <reaction evidence="19">
        <text>L-threonyl-[protein] + ATP = O-phospho-L-threonyl-[protein] + ADP + H(+)</text>
        <dbReference type="Rhea" id="RHEA:46608"/>
        <dbReference type="Rhea" id="RHEA-COMP:11060"/>
        <dbReference type="Rhea" id="RHEA-COMP:11605"/>
        <dbReference type="ChEBI" id="CHEBI:15378"/>
        <dbReference type="ChEBI" id="CHEBI:30013"/>
        <dbReference type="ChEBI" id="CHEBI:30616"/>
        <dbReference type="ChEBI" id="CHEBI:61977"/>
        <dbReference type="ChEBI" id="CHEBI:456216"/>
        <dbReference type="EC" id="2.7.11.1"/>
    </reaction>
</comment>
<dbReference type="EMBL" id="JH712113">
    <property type="protein sequence ID" value="EJD75717.1"/>
    <property type="molecule type" value="Genomic_DNA"/>
</dbReference>
<evidence type="ECO:0000256" key="20">
    <source>
        <dbReference type="ARBA" id="ARBA00048679"/>
    </source>
</evidence>
<dbReference type="PRINTS" id="PR00014">
    <property type="entry name" value="FNTYPEIII"/>
</dbReference>
<feature type="domain" description="Fibronectin type-III" evidence="25">
    <location>
        <begin position="4629"/>
        <end position="4721"/>
    </location>
</feature>
<dbReference type="KEGG" id="loa:LOAG_17189"/>
<dbReference type="FunFam" id="1.10.510.10:FF:000321">
    <property type="entry name" value="Bent, isoform C"/>
    <property type="match status" value="1"/>
</dbReference>
<feature type="compositionally biased region" description="Polar residues" evidence="22">
    <location>
        <begin position="265"/>
        <end position="287"/>
    </location>
</feature>
<feature type="domain" description="Fibronectin type-III" evidence="25">
    <location>
        <begin position="5123"/>
        <end position="5221"/>
    </location>
</feature>
<dbReference type="GO" id="GO:0060298">
    <property type="term" value="P:positive regulation of sarcomere organization"/>
    <property type="evidence" value="ECO:0007669"/>
    <property type="project" value="EnsemblMetazoa"/>
</dbReference>
<keyword evidence="12 26" id="KW-0418">Kinase</keyword>
<proteinExistence type="inferred from homology"/>
<keyword evidence="6" id="KW-0723">Serine/threonine-protein kinase</keyword>
<feature type="domain" description="Fibronectin type-III" evidence="25">
    <location>
        <begin position="5516"/>
        <end position="5611"/>
    </location>
</feature>
<feature type="compositionally biased region" description="Basic and acidic residues" evidence="22">
    <location>
        <begin position="6538"/>
        <end position="6548"/>
    </location>
</feature>
<dbReference type="Gene3D" id="3.30.200.20">
    <property type="entry name" value="Phosphorylase Kinase, domain 1"/>
    <property type="match status" value="1"/>
</dbReference>
<dbReference type="InterPro" id="IPR036116">
    <property type="entry name" value="FN3_sf"/>
</dbReference>
<feature type="domain" description="Ig-like" evidence="24">
    <location>
        <begin position="5616"/>
        <end position="5704"/>
    </location>
</feature>
<dbReference type="InterPro" id="IPR003598">
    <property type="entry name" value="Ig_sub2"/>
</dbReference>
<keyword evidence="8" id="KW-0808">Transferase</keyword>
<feature type="domain" description="Fibronectin type-III" evidence="25">
    <location>
        <begin position="1183"/>
        <end position="1274"/>
    </location>
</feature>
<dbReference type="FunFam" id="2.60.40.10:FF:001223">
    <property type="entry name" value="Sidekick cell adhesion molecule 1"/>
    <property type="match status" value="1"/>
</dbReference>
<dbReference type="FunFam" id="2.60.40.10:FF:000097">
    <property type="entry name" value="Bent, isoform F"/>
    <property type="match status" value="1"/>
</dbReference>
<feature type="compositionally biased region" description="Basic and acidic residues" evidence="22">
    <location>
        <begin position="357"/>
        <end position="371"/>
    </location>
</feature>
<evidence type="ECO:0000256" key="21">
    <source>
        <dbReference type="PROSITE-ProRule" id="PRU10141"/>
    </source>
</evidence>
<comment type="subcellular location">
    <subcellularLocation>
        <location evidence="2">Cytoplasm</location>
        <location evidence="2">Myofibril</location>
        <location evidence="2">Sarcomere</location>
    </subcellularLocation>
</comment>
<protein>
    <recommendedName>
        <fullName evidence="4">non-specific serine/threonine protein kinase</fullName>
        <ecNumber evidence="4">2.7.11.1</ecNumber>
    </recommendedName>
</protein>
<feature type="domain" description="Fibronectin type-III" evidence="25">
    <location>
        <begin position="4330"/>
        <end position="4430"/>
    </location>
</feature>
<evidence type="ECO:0000256" key="17">
    <source>
        <dbReference type="ARBA" id="ARBA00023157"/>
    </source>
</evidence>
<dbReference type="Pfam" id="PF00041">
    <property type="entry name" value="fn3"/>
    <property type="match status" value="31"/>
</dbReference>
<dbReference type="FunFam" id="2.60.40.10:FF:000160">
    <property type="entry name" value="Titin a"/>
    <property type="match status" value="10"/>
</dbReference>
<evidence type="ECO:0000256" key="22">
    <source>
        <dbReference type="SAM" id="MobiDB-lite"/>
    </source>
</evidence>
<dbReference type="InterPro" id="IPR036179">
    <property type="entry name" value="Ig-like_dom_sf"/>
</dbReference>
<dbReference type="SUPFAM" id="SSF48726">
    <property type="entry name" value="Immunoglobulin"/>
    <property type="match status" value="28"/>
</dbReference>
<accession>A0A1S0ULJ7</accession>
<evidence type="ECO:0000256" key="10">
    <source>
        <dbReference type="ARBA" id="ARBA00022737"/>
    </source>
</evidence>
<feature type="domain" description="Fibronectin type-III" evidence="25">
    <location>
        <begin position="1280"/>
        <end position="1381"/>
    </location>
</feature>
<dbReference type="InParanoid" id="A0A1S0ULJ7"/>
<organism evidence="26">
    <name type="scientific">Loa loa</name>
    <name type="common">Eye worm</name>
    <name type="synonym">Filaria loa</name>
    <dbReference type="NCBI Taxonomy" id="7209"/>
    <lineage>
        <taxon>Eukaryota</taxon>
        <taxon>Metazoa</taxon>
        <taxon>Ecdysozoa</taxon>
        <taxon>Nematoda</taxon>
        <taxon>Chromadorea</taxon>
        <taxon>Rhabditida</taxon>
        <taxon>Spirurina</taxon>
        <taxon>Spiruromorpha</taxon>
        <taxon>Filarioidea</taxon>
        <taxon>Onchocercidae</taxon>
        <taxon>Loa</taxon>
    </lineage>
</organism>
<feature type="region of interest" description="Disordered" evidence="22">
    <location>
        <begin position="563"/>
        <end position="583"/>
    </location>
</feature>
<evidence type="ECO:0000256" key="16">
    <source>
        <dbReference type="ARBA" id="ARBA00022860"/>
    </source>
</evidence>
<comment type="cofactor">
    <cofactor evidence="1">
        <name>Mg(2+)</name>
        <dbReference type="ChEBI" id="CHEBI:18420"/>
    </cofactor>
</comment>
<evidence type="ECO:0000256" key="5">
    <source>
        <dbReference type="ARBA" id="ARBA00022490"/>
    </source>
</evidence>
<keyword evidence="10" id="KW-0677">Repeat</keyword>
<feature type="domain" description="Fibronectin type-III" evidence="25">
    <location>
        <begin position="1776"/>
        <end position="1870"/>
    </location>
</feature>
<dbReference type="FunFam" id="2.60.40.10:FF:000567">
    <property type="entry name" value="Uncharacterized protein, isoform G"/>
    <property type="match status" value="4"/>
</dbReference>
<feature type="domain" description="Ig-like" evidence="24">
    <location>
        <begin position="816"/>
        <end position="905"/>
    </location>
</feature>
<feature type="domain" description="Ig-like" evidence="24">
    <location>
        <begin position="2859"/>
        <end position="2948"/>
    </location>
</feature>
<dbReference type="GO" id="GO:0004674">
    <property type="term" value="F:protein serine/threonine kinase activity"/>
    <property type="evidence" value="ECO:0007669"/>
    <property type="project" value="UniProtKB-KW"/>
</dbReference>
<dbReference type="FunFam" id="2.60.40.10:FF:001232">
    <property type="entry name" value="Immunoglobulin-like and fibronectin type III domain-containing 1"/>
    <property type="match status" value="1"/>
</dbReference>
<dbReference type="SUPFAM" id="SSF56112">
    <property type="entry name" value="Protein kinase-like (PK-like)"/>
    <property type="match status" value="1"/>
</dbReference>
<dbReference type="FunFam" id="2.60.40.10:FF:000051">
    <property type="entry name" value="Uncharacterized protein, isoform J"/>
    <property type="match status" value="3"/>
</dbReference>
<feature type="region of interest" description="Disordered" evidence="22">
    <location>
        <begin position="1855"/>
        <end position="1883"/>
    </location>
</feature>
<feature type="domain" description="Fibronectin type-III" evidence="25">
    <location>
        <begin position="3055"/>
        <end position="3149"/>
    </location>
</feature>
<feature type="domain" description="Fibronectin type-III" evidence="25">
    <location>
        <begin position="4431"/>
        <end position="4526"/>
    </location>
</feature>
<feature type="domain" description="Ig-like" evidence="24">
    <location>
        <begin position="1674"/>
        <end position="1769"/>
    </location>
</feature>
<keyword evidence="18" id="KW-0393">Immunoglobulin domain</keyword>
<evidence type="ECO:0000256" key="19">
    <source>
        <dbReference type="ARBA" id="ARBA00047899"/>
    </source>
</evidence>
<dbReference type="InterPro" id="IPR017441">
    <property type="entry name" value="Protein_kinase_ATP_BS"/>
</dbReference>
<dbReference type="SMART" id="SM00060">
    <property type="entry name" value="FN3"/>
    <property type="match status" value="32"/>
</dbReference>
<evidence type="ECO:0000256" key="13">
    <source>
        <dbReference type="ARBA" id="ARBA00022837"/>
    </source>
</evidence>
<feature type="domain" description="Fibronectin type-III" evidence="25">
    <location>
        <begin position="3938"/>
        <end position="4033"/>
    </location>
</feature>
<feature type="compositionally biased region" description="Polar residues" evidence="22">
    <location>
        <begin position="227"/>
        <end position="237"/>
    </location>
</feature>
<feature type="domain" description="Fibronectin type-III" evidence="25">
    <location>
        <begin position="1582"/>
        <end position="1674"/>
    </location>
</feature>
<evidence type="ECO:0000259" key="25">
    <source>
        <dbReference type="PROSITE" id="PS50853"/>
    </source>
</evidence>
<evidence type="ECO:0000256" key="6">
    <source>
        <dbReference type="ARBA" id="ARBA00022527"/>
    </source>
</evidence>
<feature type="domain" description="Fibronectin type-III" evidence="25">
    <location>
        <begin position="2072"/>
        <end position="2166"/>
    </location>
</feature>
<sequence length="6883" mass="764012">MPGAPRFTQKPSIQQTPQGDLLMECYLEADPPPDIVWNHAGTPIVAGPRVELTLTSLQSSLYKAILIIKEPNVGDGGAYKCTASNHFGESNANINLNFAGAGDEQKGVAKGPTFLSKPRIIPKDGGALIVMECRVKSASKPHGTWYKNGVPIHENALYSIFFSDLGESSYLLQLELHNPVAEDAGQYRCNIKNDLGETNANLTLNFEQEPVEQHEKIEKSHEKDSTSPRPASRQGSRPGSPKKQIKSREGTPKKSLKSREGTPRKSIQSRTATPTQETETNVSSITEMSEIKTEQMEVDSTGAKRKSVTASPSKEKKSRQKSPRPKSKSPRPETFQVANEETNKERMTSISMTEAINKADESSAAKAKEMQKIPLDSSNKTDEAGAEERTSETPESTTTKAEETRTNQITKHSLGATGKNLELESNLISESELEKSTGLITYNEKKHSAKSREPMKKKKKEDQKSKSSKLRDLKSEPEGREIDETSESGLRIGPGRKKELVAMHLDGDASGDEMSESISELPSVSEVAYKRPSAISEGGIRKSITGKMSRRRSSVDMRNENLAAEISDKPSTPLRNVGPEGSPKILEIPENVTVAKNDTAVLKCKVEGNPAPTFKWSKGLVEIPSGGRCRIVTDQQDNSVNLVMQKCRSNDDGQYTLTIENKHGKDSASVKLLVISEAGLDFRSMLKHREHEEGGDEDDEKSTSSRTKSITDAERRQSLFPGKKIEKWEKPLENKTVQQQVDKICEWKCTYSRPNAKIRWYKNKKEIFSGGLKYKIVTEKAVCTLIINNPEVDDSGKYTCEANGLPTTAVLTVDEPPMKYSFVAPLPNTQEIYRTKQGVLTCKVNNKRAPLVWHHNGKPISDSDKRFLIENDAIGRFTLTIKEVINEDAGEWMAKITNEIYSKVEVYVEEPRHTFVIPLKSQKVTEKESAQLVCDLNDKDADVEWWHDGNRKRRLIINSAKLEDHGEYKCTTKDDQTLAQLIVDALNKFIVPLVDVEVFEKEDVDLRCETKDNKTPGIWSKNGKIITSMPGGKFETISRQGVHTLKISKIEISEGDIYEISVGGLEGSCVVTVLEAEKRPVMNWKPKKIEMESGKPETIKVPFSVKGGRKGDPKPKLYRNGEPVDLESMKDLVEVVINDDVVEIKFKNPKKEDAGKWTLELSNSGGSALAPFEVIVKDKPKSPKGPLETKNVTAKGCDLKWDPPDADDSSPVQGYIVEMQEGDGKWTKIGETKQTEFKVKSLKENGQYKFRVKAVNDVGQSEPLTSETITAKDPYSTPDKPKNMIATDISKDSLSLQWEAPDNDGGSPIEKYVVERRNKSEKSWNEVGTVPSSEGKGVFTLVDDAVVEGNEYYYRVRAVNKAGPGDPCDHGRAFKIIAKPEPPAFPNGGIYDLILKVGETIKYDLIIVGEPMPEASWIVNDKAIKHGGRCKMITERGKHLLKIENAARTDSGKYTLTLKNDSGKCDSTATVTVVGPPDQPRGPLVISDICGDGATLAWQPPDDDGGEPVQEYIVEAQDMDEKGKFAVVGSVPASQTQMVVHGLKDKGNYKFRVRAKNKEGESSPLTADQYVQIKDPWDEPGKPGCPEITDYDANKIDIAWQPPVEDGGAPIEEYIIEMKDPVTQKWNETARSPTTNATIMGLKEGNEYQFRVKAVNKAGPGQPSKPSERQVAKPKFVPAWLKMGNLKNLTVKAGQSVKWDVEIGGEPAPEVKWLKNDELLTTNESFEIEMKRHGHTLLYISSAKRSDGGKYVLNVKNSTGEQSGAAELIVLDRPNPPEGPLKISDVFENKCKLTWKPPEDDGGEPIAYYEVEKFDEEVGKWTQCAKVKDTVAHIDDLQKGHTYQFRVKAVNHEGASDPLSTDHSILAKNPYDEPGKPTTPEVTDWDIDRVNLTWKPPDNDGGDPISSYVVEKRKKHAKDWVECAKTNGPECEASILGLKEGEEYQFRIRAVNRAGIGEPSDPSRKVIAKPRNLKPHIHRESMKSIVIKVGQSVEFDVPVSGEPPPEKVWILNDKPIESDEHIMITNEDYRTVCVLKNATRKHTGKYTLAASNINGTDKHAVDVTVIGKPSAPEGPLEVSDIHANYMNLEWEPPEDDGGLPIDHYEIEKMDMSTGRWVPCGRSENCKATVQNLQEGKTYQFRVRAVNKEGESDPLGTEGDGFLAKNPYDVPGKVNKPELVDWDKDHVDLQWEVPNDGGSLIEEYALEIKDKHGKWTEAMRIPGSETSARVGNLKEGEEYQFRIVAKNKAGYGEPSNPSDHILMKPRHLAPHIHREDVEDITVKVGQPLRLIIRIDGEPPPEVTWSCNGEPVDSNIVIENEDYITKLTLMKATRKQSGSYTIKATNESGSDSVTFAVTIKGKPGKPKGPLQVNDVFEDRATLNWQPPEDDGGESVDHYEVERLDTKDGIWVPCGKSKNISFEVENLIKDRYYQFRVKAVNSEGSSEPLETDSSIHAKNPFDKPDKPGKPVPTDWDKDHVDLEWTKPVNDGGAPIEEYVIEKRSKYGRWEPALTVPSESTAATVPNLTEGEEYEFRIIAVNKGGPSEPSDSSTVVVAKARNLAPEIDRSTLKPVKVRAGQMVTFDVAIKGEPPPTVTWMNGNGHEMRHGSRIKLDNPDYRTKLQIRASERGDSGIYKIHAINPNGEDEATVEINVIDKPMPPEGPLNVTDIYADHATLDWKAPIDDGGLSIDNYVVERFDTSTGHWIPCTKVDGGQTTAVIDGLIEGHEYKFRVSAVNAEGESDPLDTFGTILAKNPYDAPGKTGKPEVIDWDKDHVDLKWTTPINDGGAPIEGYVIEMKEKFAPFWKEVKEVPADQLRTTIPNLKEDSEYEFRIRAKNKAGLGDPSDPSDSVIAKPRHLAPKIDRTAIEEIKVRAGSNFQLTIPVSGEPPPRVTWMFLGKSLESSERIKVENPDYKTKFIVKHALHSDTGTYIIKAENENGTDTAEIKVFVYDRPGEPKGPLKADNIHKNGCVLNWKEPDDDGGAEINNYIIEKQDVRTGRWTFAGEAATTTMEIDDLIPGHEYKFRVKAINKYGESDPLETTQAIIAKDPFDTAGKPGTPEIVDWDKEHVNLQWNPPVDDGGAAIEKYIIEKKMTSGDWEYAEEVPADQTTTTVGHLKEGATYQFRVKAINKAGESTPSDPSRTFVAKARNLPPKIDRSNLNEIRIKTGGTIEFDVKVEGEPPPKISWLNNEIPLTTFERTKVDNSADYRTKLVTVDAKRNDSGIYKIVATNENGKDEAVVKVVVLDIPGAPNGPLEALDITKESCTVNWNPPDDDGGSPISHYFVERQEASGRWVPCGETSDTSLRVSKLVEGKEYKFRVKAVNRQGESQPLTSSYPIIAKNPFDEPGKPTNLTATDWDKDHVDLEWKAPLNDGGAPIENYIVEKKDKFGDWVPCATVPGNMNKATVTNLIPDETYQFRVRAVNKGGKGEPSDPTGEIIAKPRKLAPKINLAGLFDIRVRAGSPVHLEVNYEGEPTPKASWKINETLFTGTDRIEIITKDKTSEIMIPSSVRGDTGTYTIQVENEHGKDKASCIVTVLDVPGTPEGPVKINDITKERCTLTWKPPADDGGSDIMHYIVEKMDTTRGTWQEVGHFPDCTAKVTKLIDRKEYKFRIKAVNMQGESKPLGTQEMIARNQFDVPQPTSKPEITDWDKDRIDIAWKPPTDTGGLSIKEYIIEKKEKGSPVWIETGRVNGGVAAFSAHGLKPGSEYEFRVIAVNEVGPSDPSEPSDGQIARSKYVIPEIISQIRKFKIKAGLSLTVEVEYIGSPDPSVIWEFKEGEPLPENLLLSGKNGVLTSTTTHGLKPGSEYEFRVIAVNEVGPSDPSEPSDGQIARSKYVIPEIISQIRKFKIKAGLSLTVEVEYIGSPDPSVIWEFKEGEPLPENLLLSGKNGVLTSTTSFFIPSAKRSESGNYTLKLKNEAGETSGLFEVIVQDRPSTPQGPIEVTDVTKEGCVLNWQPPKDDGGTEITNYVVEKRDLQSNTWTPVSAFVPGTTVVVSKLAEGHQYEFRVMAENANGRSDPLNSDSPVLAKDPFGKPGKPGRPVVTNHDVDHIDIEWESPKDNGGNPISHYDVERKDLKSGRWIKINNNPVKDTSFVDDRVQEGHIYEYRVRAVNKAGHGPPSDPSAAAIAKPMFQAPMFGIDIHGKEFRVRAGEPLDINVPYIASPKPDLNWVKNGQILSSVETDDSKTRLYIKESKRSDSGVCTITASNSYGDTQATIKICVVDRPGPPEGPLAYSETSRHSVTLRWCPPEDDGGSEVTGYRIEYQEAGTPNWVRVIEAVGGNTYTVRGLDHGKQYRFRVRAENVMGLSEPLVGAPVVAKDPFDRPGPPSTPEIMGYSRNQISLLWNPPNNDGGSPILGYVIEKFEKGGNDWTPVKMRLTKSTEATVTGLIEGETYQFRVRAINLAGEGEPSGNSEPTVCRPFVTPPDAPDQPRVGKITKNSAELTWNRPLKDGGAPIEGYIVEKRKDGVGDWVPCNDKPVKDSFLVVESLEENGEYEFRVKAVNSAGKGGPSKPTDMVRIEEQPGRPCLDLSGVKDITVKAGDSFEIEIPFTGGNPKPMATIFNGVKEIFGGDDRINIEVSAGFVTLTTKSAKRSDAGPYRITLSNRFGKDTAKVNVNVLSPPGKPVGPIAASEIAGDAITLYWSPPLDDGGAGISNYVVEKREPDGTWTKVGQPLGANFRVRNLENGHPYEFRVSAENQYGIGEPLETMEPIIAKDPFDKPDAPGRPEAIATTEDTITLQWTHPFKNGGSPIQGYALEKREEGDDWSKCAFGLISDTQYRVTGLTPHKNYEFRVAAVNGVGQSPWSQNSEQITAQVEAVRPRIQLALLGRDIIARAGSPAKILVPFSSSPSPEITWKKDGKLIDEMSKRLKLESNDFLTQLSYEKCERDDTASYTIKLENDAGSDSVNVRLLVVDCPSPPKSLMVSDITPDSCVLDWESPDDDGGSHITNYILEKCRISTPSDDVWEKISSFVRGTNYVVTGLNENERYKFRVRAENQYGISEPNALNEPIVARYQFKVPSQPDPPTVRDMDSTWAEVEWEPPSDGGSKILGYMLQYKEPGSSKWINASARPTQITSFRVQNLKDKGEYEFRVIAKNKAGLSKPSLPSEKVQLKLKFGPPGPPTQIVAESIGRNHVTLTWAPPIDDGGSKITGYIVESRELGIKSWRIVSDYNVQQPEFTVPNLIEFHDYEFRITAINKYGKGLPSLPSSPIKIQEMGGSKPVIVVKPADTASPYNRRAVFTCEAVGRPAPTARWLRNGREIPEGARYRTEAQDEVFKLIIREVWDIDSGEYTCEVSNIYGSDSATAALIVQAPPVIEKGVANAVYADGELVRLKIYFSGTGPFNYTFTLNKKEIPADHPNIHFVDFDNHVIITIPSIHSNEAGRYELTISNDSGEANTGFWLNVTGLPSAPQGPLQFSDLNVSQVLLSWKPPVSDGGARINNYIVEKRDLAKDEWTEVATFIKDTNYLVTDLFEGREYEFRISAVNKNGQGPALVGDQSIIARLPFDPPSSPGKPESINISEDSLTLSWARPNSDGGGRIRGYLIQKKEVGTDIWQKCNYNPNPSTSCVVNNLIENRDYEFRVFAINDAGHSEPSMSNVIKYVHLSSGRAPTIITPLTDLYGEHGRSVTLECVITGNPQPEYRWYRGLRELTETSKYNIYDKGDTQTLVINDLHADDADEYSCRATNSNGTKSTQAQIVVCSKPRVFLPPRYHGGYEAKKNENIELKVPFKAFPQPTAKWFKNAEPISNSDKYKITTDDKFTTLAISSGTREDFGQYRIVVENSIGSDSATISLTVADKPDPPRFPIVENVLDEAAILSWKAPELDGGAMITNYIIERREATGGQWEQCAKSRYTYLTVEGLKPKHTYEFRIIAENKYGQSKPCEPTAPIAIPEQRIRKKGYDVDDLGKIVHGKGATSDNYDAYVIDVWKQYYPQSVEPKRESVYDYYDILEEIGSGAFGSVHRCVERATGNTFAAKFVNTPHDADKDTVCKEINTMSVLRHPKLINLHDAFEDDKEMVMIYEFMSGGELFEKISDEKNRMSETDTIGYIRQVCEALRHMHEMNYVHLDLKPENIMFMTKKSDQLKLIDFGLAAKLDPKDTVKVTTGTAEFAAPEVVANEPVGFYTDMWSIGVLAYILLSGLSPFGGETDEETLRNVKKCDWNMDDPSFANISQEGKDFIMKLLMLDPKSRMTVHEALEHPWLSGVANNVPSQQIPNERYHSIRDSVRQRYDAWPEPNPPLGRISNYSSLKKHRPTEYHIHDTWFSREEGQPRFIVKPFSTSCNEGGNATFSCRVIASSPPIVTWHKDTDELKQSTKYMKKYTDNNYMITINRVKPEDAGEYTVRAKNSYGSKEEVAFLKVIESARTQSNLRASEFEKRSYVMRKPEPFKERQIAPKFTFYLRSRLIQKNHPCKLICNVQGDPVPKVEWFKDGTPIDKDRAHLTYRSGVCTMELFSSRMDDSGTYRCEATNSLGTDYTECTVSVQGRSGESIPVKPLRTRRIYDIVSAGNIERSQSSADVSLRHNIKPSTPQSRDDSTAKHDDKLPTFVSKLSSITVKEGEQAEFSCAITGYPEPLIEWLHNGEHITDDSRLKISFVTGRASLTIRNIDKQDAGEYCCKASNSAGSETSKADLVVKSSGTRKDDAANEPLTNGELTVKETTEQQETSDQTILNGVVTTNTGGKTSEKDGEFRILRHIRGIQVVSGSTATFSVLSSGAVDEVMWLKNGKEIQLNENVTTRVSDNEYQLEFSKVSPDDHGIYQVDFRRDGKIFTSAASLVVLDKQNEPPVCKLPQSVTAKSSSPSKFILEMENAENLTVQWFKGFNKVEKSDRIKSVKSGNAFKLDFKSVQPNDEGVYIVKVIKDKKAICKYAAALLVEK</sequence>
<keyword evidence="16" id="KW-0112">Calmodulin-binding</keyword>
<dbReference type="OMA" id="CYEVEKM"/>
<dbReference type="CDD" id="cd00063">
    <property type="entry name" value="FN3"/>
    <property type="match status" value="32"/>
</dbReference>
<feature type="domain" description="Fibronectin type-III" evidence="25">
    <location>
        <begin position="5026"/>
        <end position="5120"/>
    </location>
</feature>
<name>A0A1S0ULJ7_LOALO</name>
<reference evidence="26" key="1">
    <citation type="submission" date="2012-04" db="EMBL/GenBank/DDBJ databases">
        <title>The Genome Sequence of Loa loa.</title>
        <authorList>
            <consortium name="The Broad Institute Genome Sequencing Platform"/>
            <consortium name="Broad Institute Genome Sequencing Center for Infectious Disease"/>
            <person name="Nutman T.B."/>
            <person name="Fink D.L."/>
            <person name="Russ C."/>
            <person name="Young S."/>
            <person name="Zeng Q."/>
            <person name="Gargeya S."/>
            <person name="Alvarado L."/>
            <person name="Berlin A."/>
            <person name="Chapman S.B."/>
            <person name="Chen Z."/>
            <person name="Freedman E."/>
            <person name="Gellesch M."/>
            <person name="Goldberg J."/>
            <person name="Griggs A."/>
            <person name="Gujja S."/>
            <person name="Heilman E.R."/>
            <person name="Heiman D."/>
            <person name="Howarth C."/>
            <person name="Mehta T."/>
            <person name="Neiman D."/>
            <person name="Pearson M."/>
            <person name="Roberts A."/>
            <person name="Saif S."/>
            <person name="Shea T."/>
            <person name="Shenoy N."/>
            <person name="Sisk P."/>
            <person name="Stolte C."/>
            <person name="Sykes S."/>
            <person name="White J."/>
            <person name="Yandava C."/>
            <person name="Haas B."/>
            <person name="Henn M.R."/>
            <person name="Nusbaum C."/>
            <person name="Birren B."/>
        </authorList>
    </citation>
    <scope>NUCLEOTIDE SEQUENCE [LARGE SCALE GENOMIC DNA]</scope>
</reference>
<feature type="domain" description="Ig-like" evidence="24">
    <location>
        <begin position="749"/>
        <end position="812"/>
    </location>
</feature>
<feature type="domain" description="Fibronectin type-III" evidence="25">
    <location>
        <begin position="4923"/>
        <end position="5020"/>
    </location>
</feature>
<dbReference type="GO" id="GO:0019899">
    <property type="term" value="F:enzyme binding"/>
    <property type="evidence" value="ECO:0007669"/>
    <property type="project" value="UniProtKB-ARBA"/>
</dbReference>
<dbReference type="PROSITE" id="PS50011">
    <property type="entry name" value="PROTEIN_KINASE_DOM"/>
    <property type="match status" value="1"/>
</dbReference>
<evidence type="ECO:0000259" key="23">
    <source>
        <dbReference type="PROSITE" id="PS50011"/>
    </source>
</evidence>
<feature type="domain" description="Fibronectin type-III" evidence="25">
    <location>
        <begin position="2956"/>
        <end position="3049"/>
    </location>
</feature>
<evidence type="ECO:0000256" key="1">
    <source>
        <dbReference type="ARBA" id="ARBA00001946"/>
    </source>
</evidence>
<feature type="domain" description="Fibronectin type-III" evidence="25">
    <location>
        <begin position="2760"/>
        <end position="2855"/>
    </location>
</feature>
<dbReference type="GO" id="GO:0045989">
    <property type="term" value="P:positive regulation of striated muscle contraction"/>
    <property type="evidence" value="ECO:0007669"/>
    <property type="project" value="EnsemblMetazoa"/>
</dbReference>
<evidence type="ECO:0000256" key="7">
    <source>
        <dbReference type="ARBA" id="ARBA00022553"/>
    </source>
</evidence>